<evidence type="ECO:0000313" key="2">
    <source>
        <dbReference type="Proteomes" id="UP000324574"/>
    </source>
</evidence>
<accession>A0A5C8F5T3</accession>
<dbReference type="AlphaFoldDB" id="A0A5C8F5T3"/>
<dbReference type="RefSeq" id="WP_147526727.1">
    <property type="nucleotide sequence ID" value="NZ_SAYG01000008.1"/>
</dbReference>
<proteinExistence type="predicted"/>
<dbReference type="EMBL" id="SAYG01000008">
    <property type="protein sequence ID" value="TXJ44552.1"/>
    <property type="molecule type" value="Genomic_DNA"/>
</dbReference>
<sequence>MPQKEYFKVIENTYIEENKTFDTVQINHRNGNLPFFDKICELDERYNYGLDLYVCLYNNLTLYGSDYLQNIYSSYGNSINIYNLTSNEQHRDDYINFNNLLNISYDLYPSIDFYIIEIPIGIYLSEYIFEEMRKNNFSDKISRLDSYFVFKGIKSCDYYKKRWKKHNNSIVKIISKEVDNYFEGDIKHIDDIENHITVYEYRDIANKYWQGNLTNDPIIETFFQGTFEMKRL</sequence>
<dbReference type="SUPFAM" id="SSF56399">
    <property type="entry name" value="ADP-ribosylation"/>
    <property type="match status" value="1"/>
</dbReference>
<protein>
    <submittedName>
        <fullName evidence="1">DUF2441 domain-containing protein</fullName>
    </submittedName>
</protein>
<gene>
    <name evidence="1" type="ORF">EPJ70_07075</name>
</gene>
<comment type="caution">
    <text evidence="1">The sequence shown here is derived from an EMBL/GenBank/DDBJ whole genome shotgun (WGS) entry which is preliminary data.</text>
</comment>
<name>A0A5C8F5T3_9SPIR</name>
<evidence type="ECO:0000313" key="1">
    <source>
        <dbReference type="EMBL" id="TXJ44552.1"/>
    </source>
</evidence>
<dbReference type="Proteomes" id="UP000324574">
    <property type="component" value="Unassembled WGS sequence"/>
</dbReference>
<organism evidence="1 2">
    <name type="scientific">Brachyspira aalborgi</name>
    <dbReference type="NCBI Taxonomy" id="29522"/>
    <lineage>
        <taxon>Bacteria</taxon>
        <taxon>Pseudomonadati</taxon>
        <taxon>Spirochaetota</taxon>
        <taxon>Spirochaetia</taxon>
        <taxon>Brachyspirales</taxon>
        <taxon>Brachyspiraceae</taxon>
        <taxon>Brachyspira</taxon>
    </lineage>
</organism>
<reference evidence="1 2" key="1">
    <citation type="journal article" date="1992" name="Lakartidningen">
        <title>[Penicillin V and not amoxicillin is the first choice preparation in acute otitis].</title>
        <authorList>
            <person name="Kamme C."/>
            <person name="Lundgren K."/>
            <person name="Prellner K."/>
        </authorList>
    </citation>
    <scope>NUCLEOTIDE SEQUENCE [LARGE SCALE GENOMIC DNA]</scope>
    <source>
        <strain evidence="1 2">PC3714II</strain>
    </source>
</reference>